<evidence type="ECO:0000256" key="6">
    <source>
        <dbReference type="ARBA" id="ARBA00023145"/>
    </source>
</evidence>
<dbReference type="Pfam" id="PF00450">
    <property type="entry name" value="Peptidase_S10"/>
    <property type="match status" value="1"/>
</dbReference>
<dbReference type="GO" id="GO:0004185">
    <property type="term" value="F:serine-type carboxypeptidase activity"/>
    <property type="evidence" value="ECO:0007669"/>
    <property type="project" value="UniProtKB-UniRule"/>
</dbReference>
<reference evidence="11" key="4">
    <citation type="submission" date="2019-03" db="UniProtKB">
        <authorList>
            <consortium name="EnsemblPlants"/>
        </authorList>
    </citation>
    <scope>IDENTIFICATION</scope>
</reference>
<dbReference type="FunFam" id="3.40.50.1820:FF:000143">
    <property type="entry name" value="Carboxypeptidase"/>
    <property type="match status" value="1"/>
</dbReference>
<dbReference type="GO" id="GO:0006508">
    <property type="term" value="P:proteolysis"/>
    <property type="evidence" value="ECO:0007669"/>
    <property type="project" value="UniProtKB-KW"/>
</dbReference>
<comment type="similarity">
    <text evidence="1 9">Belongs to the peptidase S10 family.</text>
</comment>
<keyword evidence="4 10" id="KW-0732">Signal</keyword>
<keyword evidence="12" id="KW-1185">Reference proteome</keyword>
<feature type="signal peptide" evidence="10">
    <location>
        <begin position="1"/>
        <end position="42"/>
    </location>
</feature>
<evidence type="ECO:0000256" key="5">
    <source>
        <dbReference type="ARBA" id="ARBA00022801"/>
    </source>
</evidence>
<protein>
    <recommendedName>
        <fullName evidence="9">Carboxypeptidase</fullName>
        <ecNumber evidence="9">3.4.16.-</ecNumber>
    </recommendedName>
</protein>
<accession>A0A453BSE8</accession>
<reference evidence="11" key="3">
    <citation type="journal article" date="2017" name="Nature">
        <title>Genome sequence of the progenitor of the wheat D genome Aegilops tauschii.</title>
        <authorList>
            <person name="Luo M.C."/>
            <person name="Gu Y.Q."/>
            <person name="Puiu D."/>
            <person name="Wang H."/>
            <person name="Twardziok S.O."/>
            <person name="Deal K.R."/>
            <person name="Huo N."/>
            <person name="Zhu T."/>
            <person name="Wang L."/>
            <person name="Wang Y."/>
            <person name="McGuire P.E."/>
            <person name="Liu S."/>
            <person name="Long H."/>
            <person name="Ramasamy R.K."/>
            <person name="Rodriguez J.C."/>
            <person name="Van S.L."/>
            <person name="Yuan L."/>
            <person name="Wang Z."/>
            <person name="Xia Z."/>
            <person name="Xiao L."/>
            <person name="Anderson O.D."/>
            <person name="Ouyang S."/>
            <person name="Liang Y."/>
            <person name="Zimin A.V."/>
            <person name="Pertea G."/>
            <person name="Qi P."/>
            <person name="Bennetzen J.L."/>
            <person name="Dai X."/>
            <person name="Dawson M.W."/>
            <person name="Muller H.G."/>
            <person name="Kugler K."/>
            <person name="Rivarola-Duarte L."/>
            <person name="Spannagl M."/>
            <person name="Mayer K.F.X."/>
            <person name="Lu F.H."/>
            <person name="Bevan M.W."/>
            <person name="Leroy P."/>
            <person name="Li P."/>
            <person name="You F.M."/>
            <person name="Sun Q."/>
            <person name="Liu Z."/>
            <person name="Lyons E."/>
            <person name="Wicker T."/>
            <person name="Salzberg S.L."/>
            <person name="Devos K.M."/>
            <person name="Dvorak J."/>
        </authorList>
    </citation>
    <scope>NUCLEOTIDE SEQUENCE [LARGE SCALE GENOMIC DNA]</scope>
    <source>
        <strain evidence="11">cv. AL8/78</strain>
    </source>
</reference>
<organism evidence="11 12">
    <name type="scientific">Aegilops tauschii subsp. strangulata</name>
    <name type="common">Goatgrass</name>
    <dbReference type="NCBI Taxonomy" id="200361"/>
    <lineage>
        <taxon>Eukaryota</taxon>
        <taxon>Viridiplantae</taxon>
        <taxon>Streptophyta</taxon>
        <taxon>Embryophyta</taxon>
        <taxon>Tracheophyta</taxon>
        <taxon>Spermatophyta</taxon>
        <taxon>Magnoliopsida</taxon>
        <taxon>Liliopsida</taxon>
        <taxon>Poales</taxon>
        <taxon>Poaceae</taxon>
        <taxon>BOP clade</taxon>
        <taxon>Pooideae</taxon>
        <taxon>Triticodae</taxon>
        <taxon>Triticeae</taxon>
        <taxon>Triticinae</taxon>
        <taxon>Aegilops</taxon>
    </lineage>
</organism>
<dbReference type="PANTHER" id="PTHR11802:SF491">
    <property type="entry name" value="OS04G0321700 PROTEIN"/>
    <property type="match status" value="1"/>
</dbReference>
<proteinExistence type="inferred from homology"/>
<dbReference type="PANTHER" id="PTHR11802">
    <property type="entry name" value="SERINE PROTEASE FAMILY S10 SERINE CARBOXYPEPTIDASE"/>
    <property type="match status" value="1"/>
</dbReference>
<evidence type="ECO:0000256" key="4">
    <source>
        <dbReference type="ARBA" id="ARBA00022729"/>
    </source>
</evidence>
<dbReference type="PRINTS" id="PR00724">
    <property type="entry name" value="CRBOXYPTASEC"/>
</dbReference>
<reference evidence="12" key="2">
    <citation type="journal article" date="2017" name="Nat. Plants">
        <title>The Aegilops tauschii genome reveals multiple impacts of transposons.</title>
        <authorList>
            <person name="Zhao G."/>
            <person name="Zou C."/>
            <person name="Li K."/>
            <person name="Wang K."/>
            <person name="Li T."/>
            <person name="Gao L."/>
            <person name="Zhang X."/>
            <person name="Wang H."/>
            <person name="Yang Z."/>
            <person name="Liu X."/>
            <person name="Jiang W."/>
            <person name="Mao L."/>
            <person name="Kong X."/>
            <person name="Jiao Y."/>
            <person name="Jia J."/>
        </authorList>
    </citation>
    <scope>NUCLEOTIDE SEQUENCE [LARGE SCALE GENOMIC DNA]</scope>
    <source>
        <strain evidence="12">cv. AL8/78</strain>
    </source>
</reference>
<dbReference type="Proteomes" id="UP000015105">
    <property type="component" value="Chromosome 2D"/>
</dbReference>
<keyword evidence="8" id="KW-0325">Glycoprotein</keyword>
<keyword evidence="7" id="KW-1015">Disulfide bond</keyword>
<dbReference type="PROSITE" id="PS00560">
    <property type="entry name" value="CARBOXYPEPT_SER_HIS"/>
    <property type="match status" value="1"/>
</dbReference>
<keyword evidence="2 9" id="KW-0121">Carboxypeptidase</keyword>
<dbReference type="FunFam" id="3.40.50.11320:FF:000002">
    <property type="entry name" value="Carboxypeptidase"/>
    <property type="match status" value="1"/>
</dbReference>
<keyword evidence="3 9" id="KW-0645">Protease</keyword>
<evidence type="ECO:0000313" key="12">
    <source>
        <dbReference type="Proteomes" id="UP000015105"/>
    </source>
</evidence>
<feature type="chain" id="PRO_5019475918" description="Carboxypeptidase" evidence="10">
    <location>
        <begin position="43"/>
        <end position="543"/>
    </location>
</feature>
<dbReference type="FunFam" id="3.40.50.12670:FF:000001">
    <property type="entry name" value="Carboxypeptidase"/>
    <property type="match status" value="1"/>
</dbReference>
<dbReference type="EC" id="3.4.16.-" evidence="9"/>
<dbReference type="STRING" id="200361.A0A453BSE8"/>
<dbReference type="PROSITE" id="PS00131">
    <property type="entry name" value="CARBOXYPEPT_SER_SER"/>
    <property type="match status" value="1"/>
</dbReference>
<dbReference type="GO" id="GO:0016747">
    <property type="term" value="F:acyltransferase activity, transferring groups other than amino-acyl groups"/>
    <property type="evidence" value="ECO:0007669"/>
    <property type="project" value="TreeGrafter"/>
</dbReference>
<dbReference type="InterPro" id="IPR033124">
    <property type="entry name" value="Ser_caboxypep_his_AS"/>
</dbReference>
<evidence type="ECO:0000256" key="7">
    <source>
        <dbReference type="ARBA" id="ARBA00023157"/>
    </source>
</evidence>
<keyword evidence="5 9" id="KW-0378">Hydrolase</keyword>
<dbReference type="InterPro" id="IPR001563">
    <property type="entry name" value="Peptidase_S10"/>
</dbReference>
<dbReference type="EnsemblPlants" id="AET2Gv20617100.5">
    <property type="protein sequence ID" value="AET2Gv20617100.5"/>
    <property type="gene ID" value="AET2Gv20617100"/>
</dbReference>
<keyword evidence="6" id="KW-0865">Zymogen</keyword>
<dbReference type="GO" id="GO:0019748">
    <property type="term" value="P:secondary metabolic process"/>
    <property type="evidence" value="ECO:0007669"/>
    <property type="project" value="TreeGrafter"/>
</dbReference>
<dbReference type="SUPFAM" id="SSF53474">
    <property type="entry name" value="alpha/beta-Hydrolases"/>
    <property type="match status" value="1"/>
</dbReference>
<name>A0A453BSE8_AEGTS</name>
<sequence>MILTSYRIPAIAGQASNPSMASTPSLTLLLALVLPLIPLAVAAPEKHLVTHLPGFDGALPSKHYAGYITVDESNGRRLFYYLVLSERDPAADPVVLWLNGGPGCSSFDGFVYENGPFNFERGSTPGGLPKLHLNPYSWSKVSSMIYLDSPAGVGMSYSLNKSDYTTGDLKTAADAHTFLLKWFELYPEFQSNPFYISGESYAGIYIPTLADEVVKGTQKALKPKINLKGYLIGNGVTDLDYDLNSFVPFAHGMGLISTDLFEDVSAACHGTFWGKVNDVCQEKIDRVRWELKDLNTYNILAPCYHHPEVQETAFVNSSLPSSFRKLGETERPFPVRKRMAGLSWPLGLPVSSGHVTLWPELGGRSLPCTVYNLLFSFSIQYIIFISMLGPLIYNNYMSSQSDELATIWLDDEDVRAVIHAKPKSLIGSWELNTARIDYTHDTGSMVEYHKKFTATGYRVLIYSGDHDLCIPFTGTEAWVRSLGYRVVDSWRPWHFGGQVAGYTQGYDHNLTFLTIKGSGHTVPEYKPKESLAFYTHWLFGEKI</sequence>
<dbReference type="Gene3D" id="3.40.50.12670">
    <property type="match status" value="1"/>
</dbReference>
<dbReference type="Gene3D" id="3.40.50.1820">
    <property type="entry name" value="alpha/beta hydrolase"/>
    <property type="match status" value="1"/>
</dbReference>
<dbReference type="InterPro" id="IPR018202">
    <property type="entry name" value="Ser_caboxypep_ser_AS"/>
</dbReference>
<reference evidence="11" key="5">
    <citation type="journal article" date="2021" name="G3 (Bethesda)">
        <title>Aegilops tauschii genome assembly Aet v5.0 features greater sequence contiguity and improved annotation.</title>
        <authorList>
            <person name="Wang L."/>
            <person name="Zhu T."/>
            <person name="Rodriguez J.C."/>
            <person name="Deal K.R."/>
            <person name="Dubcovsky J."/>
            <person name="McGuire P.E."/>
            <person name="Lux T."/>
            <person name="Spannagl M."/>
            <person name="Mayer K.F.X."/>
            <person name="Baldrich P."/>
            <person name="Meyers B.C."/>
            <person name="Huo N."/>
            <person name="Gu Y.Q."/>
            <person name="Zhou H."/>
            <person name="Devos K.M."/>
            <person name="Bennetzen J.L."/>
            <person name="Unver T."/>
            <person name="Budak H."/>
            <person name="Gulick P.J."/>
            <person name="Galiba G."/>
            <person name="Kalapos B."/>
            <person name="Nelson D.R."/>
            <person name="Li P."/>
            <person name="You F.M."/>
            <person name="Luo M.C."/>
            <person name="Dvorak J."/>
        </authorList>
    </citation>
    <scope>NUCLEOTIDE SEQUENCE [LARGE SCALE GENOMIC DNA]</scope>
    <source>
        <strain evidence="11">cv. AL8/78</strain>
    </source>
</reference>
<dbReference type="AlphaFoldDB" id="A0A453BSE8"/>
<evidence type="ECO:0000256" key="8">
    <source>
        <dbReference type="ARBA" id="ARBA00023180"/>
    </source>
</evidence>
<reference evidence="12" key="1">
    <citation type="journal article" date="2014" name="Science">
        <title>Ancient hybridizations among the ancestral genomes of bread wheat.</title>
        <authorList>
            <consortium name="International Wheat Genome Sequencing Consortium,"/>
            <person name="Marcussen T."/>
            <person name="Sandve S.R."/>
            <person name="Heier L."/>
            <person name="Spannagl M."/>
            <person name="Pfeifer M."/>
            <person name="Jakobsen K.S."/>
            <person name="Wulff B.B."/>
            <person name="Steuernagel B."/>
            <person name="Mayer K.F."/>
            <person name="Olsen O.A."/>
        </authorList>
    </citation>
    <scope>NUCLEOTIDE SEQUENCE [LARGE SCALE GENOMIC DNA]</scope>
    <source>
        <strain evidence="12">cv. AL8/78</strain>
    </source>
</reference>
<evidence type="ECO:0000256" key="9">
    <source>
        <dbReference type="RuleBase" id="RU361156"/>
    </source>
</evidence>
<dbReference type="InterPro" id="IPR029058">
    <property type="entry name" value="AB_hydrolase_fold"/>
</dbReference>
<evidence type="ECO:0000256" key="10">
    <source>
        <dbReference type="SAM" id="SignalP"/>
    </source>
</evidence>
<dbReference type="Gramene" id="AET2Gv20617100.5">
    <property type="protein sequence ID" value="AET2Gv20617100.5"/>
    <property type="gene ID" value="AET2Gv20617100"/>
</dbReference>
<evidence type="ECO:0000256" key="3">
    <source>
        <dbReference type="ARBA" id="ARBA00022670"/>
    </source>
</evidence>
<evidence type="ECO:0000256" key="1">
    <source>
        <dbReference type="ARBA" id="ARBA00009431"/>
    </source>
</evidence>
<evidence type="ECO:0000313" key="11">
    <source>
        <dbReference type="EnsemblPlants" id="AET2Gv20617100.5"/>
    </source>
</evidence>
<evidence type="ECO:0000256" key="2">
    <source>
        <dbReference type="ARBA" id="ARBA00022645"/>
    </source>
</evidence>